<accession>A0A3P7LSD8</accession>
<evidence type="ECO:0000313" key="3">
    <source>
        <dbReference type="Proteomes" id="UP000281553"/>
    </source>
</evidence>
<reference evidence="2 3" key="1">
    <citation type="submission" date="2018-11" db="EMBL/GenBank/DDBJ databases">
        <authorList>
            <consortium name="Pathogen Informatics"/>
        </authorList>
    </citation>
    <scope>NUCLEOTIDE SEQUENCE [LARGE SCALE GENOMIC DNA]</scope>
</reference>
<sequence>MWLFTSKPTASSLSAGISSALGTGDDVLANYSIGGDTADTSPLAEFSGPLGVRWSLQNGVSRKTNDPVSVFTCTNFSSLPMDVKATLAQTVKRMKTLRHPNILAWQDGTSLSLPLDATQKLPTSFRIVTERVLPLEEYLRTQADGANFTFFASWGIYQVARALAFLNDDCKLSHNAVGPGSIFVNRSGEWKLSRLDYVTSLADSVHQGGGSSYEAPSSKSLSPVHSFAKL</sequence>
<gene>
    <name evidence="2" type="ORF">DILT_LOCUS9704</name>
</gene>
<dbReference type="PANTHER" id="PTHR12984:SF3">
    <property type="entry name" value="N-TERMINAL KINASE-LIKE PROTEIN"/>
    <property type="match status" value="1"/>
</dbReference>
<protein>
    <recommendedName>
        <fullName evidence="4">Protein kinase domain-containing protein</fullName>
    </recommendedName>
</protein>
<dbReference type="EMBL" id="UYRU01057640">
    <property type="protein sequence ID" value="VDN13873.1"/>
    <property type="molecule type" value="Genomic_DNA"/>
</dbReference>
<evidence type="ECO:0000256" key="1">
    <source>
        <dbReference type="SAM" id="MobiDB-lite"/>
    </source>
</evidence>
<dbReference type="SUPFAM" id="SSF56112">
    <property type="entry name" value="Protein kinase-like (PK-like)"/>
    <property type="match status" value="1"/>
</dbReference>
<dbReference type="OrthoDB" id="447103at2759"/>
<feature type="region of interest" description="Disordered" evidence="1">
    <location>
        <begin position="208"/>
        <end position="230"/>
    </location>
</feature>
<dbReference type="InterPro" id="IPR051177">
    <property type="entry name" value="CIK-Related_Protein"/>
</dbReference>
<proteinExistence type="predicted"/>
<evidence type="ECO:0008006" key="4">
    <source>
        <dbReference type="Google" id="ProtNLM"/>
    </source>
</evidence>
<dbReference type="Gene3D" id="1.10.510.10">
    <property type="entry name" value="Transferase(Phosphotransferase) domain 1"/>
    <property type="match status" value="1"/>
</dbReference>
<name>A0A3P7LSD8_DIBLA</name>
<organism evidence="2 3">
    <name type="scientific">Dibothriocephalus latus</name>
    <name type="common">Fish tapeworm</name>
    <name type="synonym">Diphyllobothrium latum</name>
    <dbReference type="NCBI Taxonomy" id="60516"/>
    <lineage>
        <taxon>Eukaryota</taxon>
        <taxon>Metazoa</taxon>
        <taxon>Spiralia</taxon>
        <taxon>Lophotrochozoa</taxon>
        <taxon>Platyhelminthes</taxon>
        <taxon>Cestoda</taxon>
        <taxon>Eucestoda</taxon>
        <taxon>Diphyllobothriidea</taxon>
        <taxon>Diphyllobothriidae</taxon>
        <taxon>Dibothriocephalus</taxon>
    </lineage>
</organism>
<dbReference type="Proteomes" id="UP000281553">
    <property type="component" value="Unassembled WGS sequence"/>
</dbReference>
<dbReference type="PANTHER" id="PTHR12984">
    <property type="entry name" value="SCY1-RELATED S/T PROTEIN KINASE-LIKE"/>
    <property type="match status" value="1"/>
</dbReference>
<evidence type="ECO:0000313" key="2">
    <source>
        <dbReference type="EMBL" id="VDN13873.1"/>
    </source>
</evidence>
<feature type="compositionally biased region" description="Polar residues" evidence="1">
    <location>
        <begin position="214"/>
        <end position="223"/>
    </location>
</feature>
<dbReference type="Gene3D" id="3.30.200.20">
    <property type="entry name" value="Phosphorylase Kinase, domain 1"/>
    <property type="match status" value="1"/>
</dbReference>
<keyword evidence="3" id="KW-1185">Reference proteome</keyword>
<dbReference type="InterPro" id="IPR011009">
    <property type="entry name" value="Kinase-like_dom_sf"/>
</dbReference>
<dbReference type="AlphaFoldDB" id="A0A3P7LSD8"/>